<proteinExistence type="predicted"/>
<dbReference type="AlphaFoldDB" id="A0A916N1W5"/>
<sequence>MQFRMRIKSPKQYMTTRFSLSATLFFEALYSIYVLNRSACGYLKQMQSKNLDLRGTFIGTAINIFMRSS</sequence>
<comment type="caution">
    <text evidence="1">The sequence shown here is derived from an EMBL/GenBank/DDBJ whole genome shotgun (WGS) entry which is preliminary data.</text>
</comment>
<protein>
    <submittedName>
        <fullName evidence="1">Uncharacterized protein</fullName>
    </submittedName>
</protein>
<organism evidence="1 2">
    <name type="scientific">Georgfuchsia toluolica</name>
    <dbReference type="NCBI Taxonomy" id="424218"/>
    <lineage>
        <taxon>Bacteria</taxon>
        <taxon>Pseudomonadati</taxon>
        <taxon>Pseudomonadota</taxon>
        <taxon>Betaproteobacteria</taxon>
        <taxon>Nitrosomonadales</taxon>
        <taxon>Sterolibacteriaceae</taxon>
        <taxon>Georgfuchsia</taxon>
    </lineage>
</organism>
<evidence type="ECO:0000313" key="1">
    <source>
        <dbReference type="EMBL" id="CAG4883134.1"/>
    </source>
</evidence>
<accession>A0A916N1W5</accession>
<dbReference type="Proteomes" id="UP000742786">
    <property type="component" value="Unassembled WGS sequence"/>
</dbReference>
<dbReference type="EMBL" id="CAJQUM010000001">
    <property type="protein sequence ID" value="CAG4883134.1"/>
    <property type="molecule type" value="Genomic_DNA"/>
</dbReference>
<name>A0A916N1W5_9PROT</name>
<gene>
    <name evidence="1" type="ORF">GTOL_11016</name>
</gene>
<keyword evidence="2" id="KW-1185">Reference proteome</keyword>
<evidence type="ECO:0000313" key="2">
    <source>
        <dbReference type="Proteomes" id="UP000742786"/>
    </source>
</evidence>
<reference evidence="1" key="1">
    <citation type="submission" date="2021-04" db="EMBL/GenBank/DDBJ databases">
        <authorList>
            <person name="Hornung B."/>
        </authorList>
    </citation>
    <scope>NUCLEOTIDE SEQUENCE</scope>
    <source>
        <strain evidence="1">G5G6</strain>
    </source>
</reference>